<protein>
    <recommendedName>
        <fullName evidence="1">YbaK/aminoacyl-tRNA synthetase-associated domain-containing protein</fullName>
    </recommendedName>
</protein>
<dbReference type="GO" id="GO:0002161">
    <property type="term" value="F:aminoacyl-tRNA deacylase activity"/>
    <property type="evidence" value="ECO:0007669"/>
    <property type="project" value="InterPro"/>
</dbReference>
<dbReference type="InterPro" id="IPR036754">
    <property type="entry name" value="YbaK/aa-tRNA-synt-asso_dom_sf"/>
</dbReference>
<dbReference type="Gene3D" id="3.90.960.10">
    <property type="entry name" value="YbaK/aminoacyl-tRNA synthetase-associated domain"/>
    <property type="match status" value="1"/>
</dbReference>
<feature type="domain" description="YbaK/aminoacyl-tRNA synthetase-associated" evidence="1">
    <location>
        <begin position="59"/>
        <end position="167"/>
    </location>
</feature>
<dbReference type="Proteomes" id="UP000471745">
    <property type="component" value="Unassembled WGS sequence"/>
</dbReference>
<name>A0A9X5CNQ7_9ACTN</name>
<keyword evidence="3" id="KW-1185">Reference proteome</keyword>
<dbReference type="AlphaFoldDB" id="A0A9X5CNQ7"/>
<dbReference type="SUPFAM" id="SSF55826">
    <property type="entry name" value="YbaK/ProRS associated domain"/>
    <property type="match status" value="1"/>
</dbReference>
<organism evidence="2 3">
    <name type="scientific">Actinospica acidiphila</name>
    <dbReference type="NCBI Taxonomy" id="304899"/>
    <lineage>
        <taxon>Bacteria</taxon>
        <taxon>Bacillati</taxon>
        <taxon>Actinomycetota</taxon>
        <taxon>Actinomycetes</taxon>
        <taxon>Catenulisporales</taxon>
        <taxon>Actinospicaceae</taxon>
        <taxon>Actinospica</taxon>
    </lineage>
</organism>
<dbReference type="Pfam" id="PF04073">
    <property type="entry name" value="tRNA_edit"/>
    <property type="match status" value="1"/>
</dbReference>
<comment type="caution">
    <text evidence="2">The sequence shown here is derived from an EMBL/GenBank/DDBJ whole genome shotgun (WGS) entry which is preliminary data.</text>
</comment>
<evidence type="ECO:0000313" key="3">
    <source>
        <dbReference type="Proteomes" id="UP000471745"/>
    </source>
</evidence>
<reference evidence="2 3" key="1">
    <citation type="submission" date="2020-01" db="EMBL/GenBank/DDBJ databases">
        <title>Insect and environment-associated Actinomycetes.</title>
        <authorList>
            <person name="Currrie C."/>
            <person name="Chevrette M."/>
            <person name="Carlson C."/>
            <person name="Stubbendieck R."/>
            <person name="Wendt-Pienkowski E."/>
        </authorList>
    </citation>
    <scope>NUCLEOTIDE SEQUENCE [LARGE SCALE GENOMIC DNA]</scope>
    <source>
        <strain evidence="2 3">SID8189</strain>
    </source>
</reference>
<dbReference type="CDD" id="cd04939">
    <property type="entry name" value="PA2301"/>
    <property type="match status" value="1"/>
</dbReference>
<dbReference type="EMBL" id="JAAGNA010000705">
    <property type="protein sequence ID" value="NEC50872.1"/>
    <property type="molecule type" value="Genomic_DNA"/>
</dbReference>
<gene>
    <name evidence="2" type="ORF">G3I18_20205</name>
</gene>
<evidence type="ECO:0000259" key="1">
    <source>
        <dbReference type="Pfam" id="PF04073"/>
    </source>
</evidence>
<accession>A0A9X5CNQ7</accession>
<dbReference type="InterPro" id="IPR007214">
    <property type="entry name" value="YbaK/aa-tRNA-synth-assoc-dom"/>
</dbReference>
<sequence>MRAPIGNFDQAVPAPDCLDELTAPVAAAVRAWSGSVPADQILYVETDPRWADTAVFVERYGSDLLERSANCVVVAGRRGGESTLAACVVLSTTRADVNGVVRRHLGVRKASFAPMDTATGETGMEYGGITPVGLPESWPVLVDAAVVDLPYVLVGSGLRRGKLLVPGKAFAELPGAVVLEGLGRPAA</sequence>
<evidence type="ECO:0000313" key="2">
    <source>
        <dbReference type="EMBL" id="NEC50872.1"/>
    </source>
</evidence>
<dbReference type="RefSeq" id="WP_163089801.1">
    <property type="nucleotide sequence ID" value="NZ_JAAGNA010000705.1"/>
</dbReference>
<proteinExistence type="predicted"/>